<feature type="chain" id="PRO_5004351108" evidence="1">
    <location>
        <begin position="19"/>
        <end position="73"/>
    </location>
</feature>
<dbReference type="Proteomes" id="UP000029121">
    <property type="component" value="Unassembled WGS sequence"/>
</dbReference>
<sequence>MLLFFYYSLLLPISPVNLNITMSTKEVWGGHVAPITTDKYLAELRQKHGVPPSVEMILSPGPPYTQETVPTGY</sequence>
<organism evidence="2 3">
    <name type="scientific">Capsella rubella</name>
    <dbReference type="NCBI Taxonomy" id="81985"/>
    <lineage>
        <taxon>Eukaryota</taxon>
        <taxon>Viridiplantae</taxon>
        <taxon>Streptophyta</taxon>
        <taxon>Embryophyta</taxon>
        <taxon>Tracheophyta</taxon>
        <taxon>Spermatophyta</taxon>
        <taxon>Magnoliopsida</taxon>
        <taxon>eudicotyledons</taxon>
        <taxon>Gunneridae</taxon>
        <taxon>Pentapetalae</taxon>
        <taxon>rosids</taxon>
        <taxon>malvids</taxon>
        <taxon>Brassicales</taxon>
        <taxon>Brassicaceae</taxon>
        <taxon>Camelineae</taxon>
        <taxon>Capsella</taxon>
    </lineage>
</organism>
<gene>
    <name evidence="2" type="ORF">CARUB_v10022487mg</name>
</gene>
<proteinExistence type="predicted"/>
<protein>
    <submittedName>
        <fullName evidence="2">Uncharacterized protein</fullName>
    </submittedName>
</protein>
<accession>R0GGQ2</accession>
<feature type="signal peptide" evidence="1">
    <location>
        <begin position="1"/>
        <end position="18"/>
    </location>
</feature>
<reference evidence="3" key="1">
    <citation type="journal article" date="2013" name="Nat. Genet.">
        <title>The Capsella rubella genome and the genomic consequences of rapid mating system evolution.</title>
        <authorList>
            <person name="Slotte T."/>
            <person name="Hazzouri K.M."/>
            <person name="Agren J.A."/>
            <person name="Koenig D."/>
            <person name="Maumus F."/>
            <person name="Guo Y.L."/>
            <person name="Steige K."/>
            <person name="Platts A.E."/>
            <person name="Escobar J.S."/>
            <person name="Newman L.K."/>
            <person name="Wang W."/>
            <person name="Mandakova T."/>
            <person name="Vello E."/>
            <person name="Smith L.M."/>
            <person name="Henz S.R."/>
            <person name="Steffen J."/>
            <person name="Takuno S."/>
            <person name="Brandvain Y."/>
            <person name="Coop G."/>
            <person name="Andolfatto P."/>
            <person name="Hu T.T."/>
            <person name="Blanchette M."/>
            <person name="Clark R.M."/>
            <person name="Quesneville H."/>
            <person name="Nordborg M."/>
            <person name="Gaut B.S."/>
            <person name="Lysak M.A."/>
            <person name="Jenkins J."/>
            <person name="Grimwood J."/>
            <person name="Chapman J."/>
            <person name="Prochnik S."/>
            <person name="Shu S."/>
            <person name="Rokhsar D."/>
            <person name="Schmutz J."/>
            <person name="Weigel D."/>
            <person name="Wright S.I."/>
        </authorList>
    </citation>
    <scope>NUCLEOTIDE SEQUENCE [LARGE SCALE GENOMIC DNA]</scope>
    <source>
        <strain evidence="3">cv. Monte Gargano</strain>
    </source>
</reference>
<evidence type="ECO:0000313" key="2">
    <source>
        <dbReference type="EMBL" id="EOA34901.1"/>
    </source>
</evidence>
<keyword evidence="1" id="KW-0732">Signal</keyword>
<dbReference type="AlphaFoldDB" id="R0GGQ2"/>
<name>R0GGQ2_9BRAS</name>
<evidence type="ECO:0000256" key="1">
    <source>
        <dbReference type="SAM" id="SignalP"/>
    </source>
</evidence>
<dbReference type="EMBL" id="KB870806">
    <property type="protein sequence ID" value="EOA34901.1"/>
    <property type="molecule type" value="Genomic_DNA"/>
</dbReference>
<keyword evidence="3" id="KW-1185">Reference proteome</keyword>
<evidence type="ECO:0000313" key="3">
    <source>
        <dbReference type="Proteomes" id="UP000029121"/>
    </source>
</evidence>